<evidence type="ECO:0008006" key="4">
    <source>
        <dbReference type="Google" id="ProtNLM"/>
    </source>
</evidence>
<feature type="region of interest" description="Disordered" evidence="1">
    <location>
        <begin position="729"/>
        <end position="753"/>
    </location>
</feature>
<dbReference type="Proteomes" id="UP001642464">
    <property type="component" value="Unassembled WGS sequence"/>
</dbReference>
<gene>
    <name evidence="2" type="ORF">SCF082_LOCUS44984</name>
</gene>
<evidence type="ECO:0000256" key="1">
    <source>
        <dbReference type="SAM" id="MobiDB-lite"/>
    </source>
</evidence>
<accession>A0ABP0R5D4</accession>
<organism evidence="2 3">
    <name type="scientific">Durusdinium trenchii</name>
    <dbReference type="NCBI Taxonomy" id="1381693"/>
    <lineage>
        <taxon>Eukaryota</taxon>
        <taxon>Sar</taxon>
        <taxon>Alveolata</taxon>
        <taxon>Dinophyceae</taxon>
        <taxon>Suessiales</taxon>
        <taxon>Symbiodiniaceae</taxon>
        <taxon>Durusdinium</taxon>
    </lineage>
</organism>
<comment type="caution">
    <text evidence="2">The sequence shown here is derived from an EMBL/GenBank/DDBJ whole genome shotgun (WGS) entry which is preliminary data.</text>
</comment>
<name>A0ABP0R5D4_9DINO</name>
<protein>
    <recommendedName>
        <fullName evidence="4">RNA-directed RNA polymerase</fullName>
    </recommendedName>
</protein>
<evidence type="ECO:0000313" key="2">
    <source>
        <dbReference type="EMBL" id="CAK9095790.1"/>
    </source>
</evidence>
<evidence type="ECO:0000313" key="3">
    <source>
        <dbReference type="Proteomes" id="UP001642464"/>
    </source>
</evidence>
<dbReference type="EMBL" id="CAXAMM010040849">
    <property type="protein sequence ID" value="CAK9095790.1"/>
    <property type="molecule type" value="Genomic_DNA"/>
</dbReference>
<proteinExistence type="predicted"/>
<reference evidence="2 3" key="1">
    <citation type="submission" date="2024-02" db="EMBL/GenBank/DDBJ databases">
        <authorList>
            <person name="Chen Y."/>
            <person name="Shah S."/>
            <person name="Dougan E. K."/>
            <person name="Thang M."/>
            <person name="Chan C."/>
        </authorList>
    </citation>
    <scope>NUCLEOTIDE SEQUENCE [LARGE SCALE GENOMIC DNA]</scope>
</reference>
<keyword evidence="3" id="KW-1185">Reference proteome</keyword>
<sequence>MQLEASCVAKREAVVKRHKNTELYVMYKTAKTAEMPDTPRPTSHESKRSWEASMYQSNQLCYKTRIPSSLVHVHPLNRDGLGLSAPECHALLNEIVDVGWDWSQPNPICVEIVSEEDLKNITDLNVALAKDSQEPNALAEVVPGTVKYASLSASHTNQMLRLFQAGALHTGSENLMINGRLSMDLLKHVDAEFHDAAKAGLQWRVLSASVLSQFPQVASLIQEACNVGAHLQRRESELQMACRLHSVWKHMRLTTERVEYKDIQARILRSKPSCAPSVPSIYLFLLKFGGGDPPVALLESEKFVKACGPGASQKMLGPQVWEALAMDSKGGHSYLRIRHALLRIGFMDGITLQECKKVLGGSMSEKVIEAEDLCTEIRALCQKHAVSPEAMREVLLFEHEIIKVLLDKKGHAESVQHCAHDLVVRVKEVDGAGPIGSPCWARKCSRLPPCFVMAAMFDLQLNPKLRMRSYDTKGKLVDGSQLVLQMGFQVGCHIVRKQDEVLAKIVEFSGDLVKLNVTGGMESGIFTVHMQSFLNKEWKVYTPKKEVEFWKEHWVDHGLHHDSFREGILRGKVMLALTELGLKHQDVLKGLDVILKPCKGVQAKKAFAPGKCILVPLTFKLTFADEAKTLQSGAVSLGPLSQNSCDQIIWGYLLPCQILPTEERQGFIAPFWSVACSSEKDETNMELVPKNLPDQSHKGLETVAVTIPIMKNCRKIEPGENLVCFKEEKSQPVELQPLVPESAPKRMRTKGKS</sequence>